<name>A0A7J6MS85_PERCH</name>
<protein>
    <submittedName>
        <fullName evidence="2">Uncharacterized protein</fullName>
    </submittedName>
</protein>
<accession>A0A7J6MS85</accession>
<evidence type="ECO:0000313" key="2">
    <source>
        <dbReference type="EMBL" id="KAF4674443.1"/>
    </source>
</evidence>
<sequence>MHAGTVEALKYAKGCKIEWKPKDRNPGKPGRYQIAVKRVTEEDEEHMSTGRTIDNDASSSSSQTVEMLKPLYSACDRRYVEKTPAGKDFADLLAGIHPKPDASCLEVFEKILEKALSISKDLRDAISGTNILQYDEKDRNRRNKQGQISINGKKAYYLTKYICDYIMDNGNLIS</sequence>
<dbReference type="Proteomes" id="UP000591131">
    <property type="component" value="Unassembled WGS sequence"/>
</dbReference>
<feature type="compositionally biased region" description="Polar residues" evidence="1">
    <location>
        <begin position="49"/>
        <end position="62"/>
    </location>
</feature>
<keyword evidence="3" id="KW-1185">Reference proteome</keyword>
<reference evidence="2 3" key="1">
    <citation type="submission" date="2020-04" db="EMBL/GenBank/DDBJ databases">
        <title>Perkinsus chesapeaki whole genome sequence.</title>
        <authorList>
            <person name="Bogema D.R."/>
        </authorList>
    </citation>
    <scope>NUCLEOTIDE SEQUENCE [LARGE SCALE GENOMIC DNA]</scope>
    <source>
        <strain evidence="2">ATCC PRA-425</strain>
    </source>
</reference>
<gene>
    <name evidence="2" type="ORF">FOL47_009228</name>
</gene>
<proteinExistence type="predicted"/>
<dbReference type="EMBL" id="JAAPAO010000063">
    <property type="protein sequence ID" value="KAF4674443.1"/>
    <property type="molecule type" value="Genomic_DNA"/>
</dbReference>
<feature type="region of interest" description="Disordered" evidence="1">
    <location>
        <begin position="40"/>
        <end position="62"/>
    </location>
</feature>
<comment type="caution">
    <text evidence="2">The sequence shown here is derived from an EMBL/GenBank/DDBJ whole genome shotgun (WGS) entry which is preliminary data.</text>
</comment>
<evidence type="ECO:0000256" key="1">
    <source>
        <dbReference type="SAM" id="MobiDB-lite"/>
    </source>
</evidence>
<organism evidence="2 3">
    <name type="scientific">Perkinsus chesapeaki</name>
    <name type="common">Clam parasite</name>
    <name type="synonym">Perkinsus andrewsi</name>
    <dbReference type="NCBI Taxonomy" id="330153"/>
    <lineage>
        <taxon>Eukaryota</taxon>
        <taxon>Sar</taxon>
        <taxon>Alveolata</taxon>
        <taxon>Perkinsozoa</taxon>
        <taxon>Perkinsea</taxon>
        <taxon>Perkinsida</taxon>
        <taxon>Perkinsidae</taxon>
        <taxon>Perkinsus</taxon>
    </lineage>
</organism>
<evidence type="ECO:0000313" key="3">
    <source>
        <dbReference type="Proteomes" id="UP000591131"/>
    </source>
</evidence>
<dbReference type="AlphaFoldDB" id="A0A7J6MS85"/>